<organism evidence="2 3">
    <name type="scientific">Micromonospora taraxaci</name>
    <dbReference type="NCBI Taxonomy" id="1316803"/>
    <lineage>
        <taxon>Bacteria</taxon>
        <taxon>Bacillati</taxon>
        <taxon>Actinomycetota</taxon>
        <taxon>Actinomycetes</taxon>
        <taxon>Micromonosporales</taxon>
        <taxon>Micromonosporaceae</taxon>
        <taxon>Micromonospora</taxon>
    </lineage>
</organism>
<reference evidence="2 3" key="1">
    <citation type="submission" date="2019-06" db="EMBL/GenBank/DDBJ databases">
        <title>Sequencing the genomes of 1000 actinobacteria strains.</title>
        <authorList>
            <person name="Klenk H.-P."/>
        </authorList>
    </citation>
    <scope>NUCLEOTIDE SEQUENCE [LARGE SCALE GENOMIC DNA]</scope>
    <source>
        <strain evidence="2 3">DSM 45885</strain>
    </source>
</reference>
<feature type="transmembrane region" description="Helical" evidence="1">
    <location>
        <begin position="231"/>
        <end position="255"/>
    </location>
</feature>
<evidence type="ECO:0000256" key="1">
    <source>
        <dbReference type="SAM" id="Phobius"/>
    </source>
</evidence>
<comment type="caution">
    <text evidence="2">The sequence shown here is derived from an EMBL/GenBank/DDBJ whole genome shotgun (WGS) entry which is preliminary data.</text>
</comment>
<name>A0A561VZH6_9ACTN</name>
<dbReference type="AlphaFoldDB" id="A0A561VZH6"/>
<keyword evidence="1" id="KW-0812">Transmembrane</keyword>
<accession>A0A561VZH6</accession>
<dbReference type="Proteomes" id="UP000317685">
    <property type="component" value="Unassembled WGS sequence"/>
</dbReference>
<feature type="transmembrane region" description="Helical" evidence="1">
    <location>
        <begin position="267"/>
        <end position="287"/>
    </location>
</feature>
<sequence>MTAAVWSSDEGSLERHYRKLLLAYPGRHRRRYGSEMITTLLEMAVPGQRRPRPGEALHLVASGLRQRLRLPARGPLPVIAAVLLALTMGAFGAAAGSWAGSQTFADLPDDAAIAALAERASGSTGDTVQMRIPSPWQEGSISTTTVVGGTWDAQQARQRFAADGWSVSDIAPIDGRAVTFNPDTRSRVDLPMRNSTFSASSGGLTLQVRAYLTADRGSVHVIGWSQSRASFLPLIVTGTVLGLLVGWLIAAALAYRIVEASAERRRNAAGLWVGALIALALPAAALYGNVLRAFRDHGDVGPVFTVHSAFTPGAYYPFGPAWQILALTIAGVVLAGAAIRLARPGAQPGTRTAVVAS</sequence>
<feature type="transmembrane region" description="Helical" evidence="1">
    <location>
        <begin position="76"/>
        <end position="99"/>
    </location>
</feature>
<protein>
    <submittedName>
        <fullName evidence="2">Uncharacterized protein</fullName>
    </submittedName>
</protein>
<proteinExistence type="predicted"/>
<dbReference type="GeneID" id="300127937"/>
<dbReference type="RefSeq" id="WP_145779976.1">
    <property type="nucleotide sequence ID" value="NZ_VIWZ01000001.1"/>
</dbReference>
<keyword evidence="1" id="KW-0472">Membrane</keyword>
<keyword evidence="3" id="KW-1185">Reference proteome</keyword>
<dbReference type="EMBL" id="VIWZ01000001">
    <property type="protein sequence ID" value="TWG17008.1"/>
    <property type="molecule type" value="Genomic_DNA"/>
</dbReference>
<dbReference type="OrthoDB" id="3293522at2"/>
<keyword evidence="1" id="KW-1133">Transmembrane helix</keyword>
<feature type="transmembrane region" description="Helical" evidence="1">
    <location>
        <begin position="321"/>
        <end position="342"/>
    </location>
</feature>
<evidence type="ECO:0000313" key="2">
    <source>
        <dbReference type="EMBL" id="TWG17008.1"/>
    </source>
</evidence>
<gene>
    <name evidence="2" type="ORF">FHU34_112348</name>
</gene>
<evidence type="ECO:0000313" key="3">
    <source>
        <dbReference type="Proteomes" id="UP000317685"/>
    </source>
</evidence>